<keyword evidence="3" id="KW-1185">Reference proteome</keyword>
<reference evidence="3" key="1">
    <citation type="submission" date="2015-09" db="EMBL/GenBank/DDBJ databases">
        <authorList>
            <consortium name="Pathogen Informatics"/>
        </authorList>
    </citation>
    <scope>NUCLEOTIDE SEQUENCE [LARGE SCALE GENOMIC DNA]</scope>
    <source>
        <strain evidence="3">Lake Konstanz</strain>
    </source>
</reference>
<dbReference type="EMBL" id="CYKH01000039">
    <property type="protein sequence ID" value="CUE63816.1"/>
    <property type="molecule type" value="Genomic_DNA"/>
</dbReference>
<evidence type="ECO:0000256" key="1">
    <source>
        <dbReference type="SAM" id="SignalP"/>
    </source>
</evidence>
<organism evidence="2 3">
    <name type="scientific">Bodo saltans</name>
    <name type="common">Flagellated protozoan</name>
    <dbReference type="NCBI Taxonomy" id="75058"/>
    <lineage>
        <taxon>Eukaryota</taxon>
        <taxon>Discoba</taxon>
        <taxon>Euglenozoa</taxon>
        <taxon>Kinetoplastea</taxon>
        <taxon>Metakinetoplastina</taxon>
        <taxon>Eubodonida</taxon>
        <taxon>Bodonidae</taxon>
        <taxon>Bodo</taxon>
    </lineage>
</organism>
<feature type="signal peptide" evidence="1">
    <location>
        <begin position="1"/>
        <end position="20"/>
    </location>
</feature>
<protein>
    <submittedName>
        <fullName evidence="2">Bodo-specific multi-copy gene family, putative</fullName>
    </submittedName>
</protein>
<accession>A0A0S4IHD0</accession>
<dbReference type="Proteomes" id="UP000051952">
    <property type="component" value="Unassembled WGS sequence"/>
</dbReference>
<feature type="chain" id="PRO_5006621342" evidence="1">
    <location>
        <begin position="21"/>
        <end position="382"/>
    </location>
</feature>
<dbReference type="AlphaFoldDB" id="A0A0S4IHD0"/>
<gene>
    <name evidence="2" type="ORF">BSAL_50320</name>
</gene>
<keyword evidence="1" id="KW-0732">Signal</keyword>
<evidence type="ECO:0000313" key="2">
    <source>
        <dbReference type="EMBL" id="CUE63816.1"/>
    </source>
</evidence>
<proteinExistence type="predicted"/>
<dbReference type="VEuPathDB" id="TriTrypDB:BSAL_50320"/>
<sequence length="382" mass="42680">MKPTWFCKFQVTLVYKGAAALQCLNVKNNDTNRSTATIGVANTIEGIALHKNVINWLPRNKTMHTKKAKRNAAVKYYDARTWPKSWTARDIQHLLQQHLATSATSVNYDVFALLHHAGDEASLNILLRAYTETNLSEEVDMKTFLDINLTTVQPKAAFLPLQDRASIELSDRVEKALKPIAGSEKRRIVFCSSSSGSGKTEFVKLFTSSRRAAAMKCGRVIVRCCAKQQTQWVSGVMAESLKKHEDMPGLLPKNSIDRALCELVRAHVELVTGYPQDPSNYCDPQTAYATWVKETARCFRIAEETVTMQPLIILDSCEVLAREHHKYLVHRSSGKPYTMLEAFCLSVPSPYGIFVIGCETNVNTSDPVLLALANVIRVDSQT</sequence>
<name>A0A0S4IHD0_BODSA</name>
<evidence type="ECO:0000313" key="3">
    <source>
        <dbReference type="Proteomes" id="UP000051952"/>
    </source>
</evidence>